<reference evidence="5 6" key="1">
    <citation type="submission" date="2017-06" db="EMBL/GenBank/DDBJ databases">
        <title>Genome sequence of Bacillus sonorensis strain SRCM101395.</title>
        <authorList>
            <person name="Cho S.H."/>
        </authorList>
    </citation>
    <scope>NUCLEOTIDE SEQUENCE [LARGE SCALE GENOMIC DNA]</scope>
    <source>
        <strain evidence="5 6">SRCM101395</strain>
    </source>
</reference>
<sequence length="113" mass="13243">MAVQTKLDCKRTVNCMKILSDPTRLLMLKLLQEKPYCVCQLVDMFETSQPAVSQHIRKLKQADMIKEDRREQWRFYSLRDDFPERELVEAVLNQLEDDVLQAVKQKAKPVSCG</sequence>
<dbReference type="InterPro" id="IPR036388">
    <property type="entry name" value="WH-like_DNA-bd_sf"/>
</dbReference>
<dbReference type="Pfam" id="PF01022">
    <property type="entry name" value="HTH_5"/>
    <property type="match status" value="1"/>
</dbReference>
<accession>A0ABM6LJ27</accession>
<dbReference type="SMART" id="SM00418">
    <property type="entry name" value="HTH_ARSR"/>
    <property type="match status" value="1"/>
</dbReference>
<dbReference type="CDD" id="cd00090">
    <property type="entry name" value="HTH_ARSR"/>
    <property type="match status" value="1"/>
</dbReference>
<evidence type="ECO:0000256" key="3">
    <source>
        <dbReference type="ARBA" id="ARBA00023163"/>
    </source>
</evidence>
<keyword evidence="3" id="KW-0804">Transcription</keyword>
<evidence type="ECO:0000313" key="6">
    <source>
        <dbReference type="Proteomes" id="UP000196877"/>
    </source>
</evidence>
<proteinExistence type="predicted"/>
<gene>
    <name evidence="5" type="ORF">S101395_02509</name>
</gene>
<organism evidence="5 6">
    <name type="scientific">Bacillus sonorensis</name>
    <dbReference type="NCBI Taxonomy" id="119858"/>
    <lineage>
        <taxon>Bacteria</taxon>
        <taxon>Bacillati</taxon>
        <taxon>Bacillota</taxon>
        <taxon>Bacilli</taxon>
        <taxon>Bacillales</taxon>
        <taxon>Bacillaceae</taxon>
        <taxon>Bacillus</taxon>
    </lineage>
</organism>
<feature type="domain" description="HTH arsR-type" evidence="4">
    <location>
        <begin position="4"/>
        <end position="98"/>
    </location>
</feature>
<dbReference type="InterPro" id="IPR001845">
    <property type="entry name" value="HTH_ArsR_DNA-bd_dom"/>
</dbReference>
<dbReference type="InterPro" id="IPR036390">
    <property type="entry name" value="WH_DNA-bd_sf"/>
</dbReference>
<dbReference type="SUPFAM" id="SSF46785">
    <property type="entry name" value="Winged helix' DNA-binding domain"/>
    <property type="match status" value="1"/>
</dbReference>
<dbReference type="InterPro" id="IPR011991">
    <property type="entry name" value="ArsR-like_HTH"/>
</dbReference>
<protein>
    <submittedName>
        <fullName evidence="5">HTH-type transcriptional repressor AseR</fullName>
    </submittedName>
</protein>
<evidence type="ECO:0000256" key="1">
    <source>
        <dbReference type="ARBA" id="ARBA00023015"/>
    </source>
</evidence>
<dbReference type="PANTHER" id="PTHR33154">
    <property type="entry name" value="TRANSCRIPTIONAL REGULATOR, ARSR FAMILY"/>
    <property type="match status" value="1"/>
</dbReference>
<keyword evidence="1" id="KW-0805">Transcription regulation</keyword>
<name>A0ABM6LJ27_9BACI</name>
<dbReference type="NCBIfam" id="NF033788">
    <property type="entry name" value="HTH_metalloreg"/>
    <property type="match status" value="1"/>
</dbReference>
<dbReference type="Gene3D" id="1.10.10.10">
    <property type="entry name" value="Winged helix-like DNA-binding domain superfamily/Winged helix DNA-binding domain"/>
    <property type="match status" value="1"/>
</dbReference>
<evidence type="ECO:0000256" key="2">
    <source>
        <dbReference type="ARBA" id="ARBA00023125"/>
    </source>
</evidence>
<dbReference type="EMBL" id="CP021920">
    <property type="protein sequence ID" value="ASB89016.1"/>
    <property type="molecule type" value="Genomic_DNA"/>
</dbReference>
<evidence type="ECO:0000259" key="4">
    <source>
        <dbReference type="PROSITE" id="PS50987"/>
    </source>
</evidence>
<keyword evidence="6" id="KW-1185">Reference proteome</keyword>
<dbReference type="PRINTS" id="PR00778">
    <property type="entry name" value="HTHARSR"/>
</dbReference>
<evidence type="ECO:0000313" key="5">
    <source>
        <dbReference type="EMBL" id="ASB89016.1"/>
    </source>
</evidence>
<dbReference type="RefSeq" id="WP_006637138.1">
    <property type="nucleotide sequence ID" value="NZ_BORD01000006.1"/>
</dbReference>
<keyword evidence="2" id="KW-0238">DNA-binding</keyword>
<dbReference type="Proteomes" id="UP000196877">
    <property type="component" value="Chromosome"/>
</dbReference>
<dbReference type="PANTHER" id="PTHR33154:SF18">
    <property type="entry name" value="ARSENICAL RESISTANCE OPERON REPRESSOR"/>
    <property type="match status" value="1"/>
</dbReference>
<dbReference type="InterPro" id="IPR051081">
    <property type="entry name" value="HTH_MetalResp_TranReg"/>
</dbReference>
<dbReference type="PROSITE" id="PS50987">
    <property type="entry name" value="HTH_ARSR_2"/>
    <property type="match status" value="1"/>
</dbReference>